<keyword evidence="1" id="KW-1133">Transmembrane helix</keyword>
<accession>A0A175RV73</accession>
<feature type="domain" description="Tape measure protein N-terminal" evidence="2">
    <location>
        <begin position="73"/>
        <end position="267"/>
    </location>
</feature>
<dbReference type="InterPro" id="IPR013491">
    <property type="entry name" value="Tape_meas_N"/>
</dbReference>
<evidence type="ECO:0000256" key="1">
    <source>
        <dbReference type="SAM" id="Phobius"/>
    </source>
</evidence>
<dbReference type="PATRIC" id="fig|401562.4.peg.465"/>
<evidence type="ECO:0000259" key="2">
    <source>
        <dbReference type="Pfam" id="PF20155"/>
    </source>
</evidence>
<dbReference type="Proteomes" id="UP000078529">
    <property type="component" value="Unassembled WGS sequence"/>
</dbReference>
<dbReference type="NCBIfam" id="TIGR02675">
    <property type="entry name" value="tape_meas_nterm"/>
    <property type="match status" value="1"/>
</dbReference>
<evidence type="ECO:0000313" key="3">
    <source>
        <dbReference type="EMBL" id="KTR07333.1"/>
    </source>
</evidence>
<organism evidence="3 4">
    <name type="scientific">Aureimonas ureilytica</name>
    <dbReference type="NCBI Taxonomy" id="401562"/>
    <lineage>
        <taxon>Bacteria</taxon>
        <taxon>Pseudomonadati</taxon>
        <taxon>Pseudomonadota</taxon>
        <taxon>Alphaproteobacteria</taxon>
        <taxon>Hyphomicrobiales</taxon>
        <taxon>Aurantimonadaceae</taxon>
        <taxon>Aureimonas</taxon>
    </lineage>
</organism>
<dbReference type="AlphaFoldDB" id="A0A175RV73"/>
<reference evidence="3 4" key="1">
    <citation type="journal article" date="2016" name="Front. Microbiol.">
        <title>Genomic Resource of Rice Seed Associated Bacteria.</title>
        <authorList>
            <person name="Midha S."/>
            <person name="Bansal K."/>
            <person name="Sharma S."/>
            <person name="Kumar N."/>
            <person name="Patil P.P."/>
            <person name="Chaudhry V."/>
            <person name="Patil P.B."/>
        </authorList>
    </citation>
    <scope>NUCLEOTIDE SEQUENCE [LARGE SCALE GENOMIC DNA]</scope>
    <source>
        <strain evidence="3 4">NS365</strain>
    </source>
</reference>
<sequence>MSITAEELVYQITAKVAGFDDEMAVAASAFNKAAARIEMGIRRTDDSVAQSTKRMNVNIRSIATTAAGVIGTQQIIQYADAWKRAGNALISAKVPADAQSAVLERLFDQAQKYGVELNAQVSLYGQISRASQQLTNDQQDVFRFTEAVAAGLKADGRSATESAGALLQLGQALRSPIIQAEEFNSLIDGAPALLEAAANGIKRFNGDLGALIKAAKNSELSSKEFFDGVIAGSKELQARVGKSADTFEGAFQKIENALVRYIGQTDDSLGASQRFIVALNAFADDFDDIADTVLKFGAILSGALVGRAIGGAILSVGQLIIVTRLLIGAYAGVSPVINLASASIARYTGGVVSAAASTALFRRALLALALGPIVGTIGAIAAAFAVMGGSADKSADSLDGLDGMLAKVGTGAKRAASDVKELEDSLDRLSAGQIARGLRDIERRIRALTATGGNIAGDLLSGLGLTEGRAEIERLLDLTKTLRGGFSDMFRSQSDLSALDNIERLGRLLQTTPDKAGDVLRELDKIAETDISGETDQLVKALEAAARKLVQLINLQGQFNAKAAGGANAAPSFRSAQDAGMDQIRKADGVLGERDRIAALDARELEIEKRAKEIADEVEKAGGYIAAAGARLKARQELEQADQKALIDGNSKAATSSYVERTVKAESGGDRTAKNPNSSATGVGQFIESTWLDLFRRYYPERAASLGRDAILSLRTDADVSRRLIEAYAQENASVLQKAGLAVTESNLHLSHFLGVNDAKKVLQAAPGTPLAGLIRPEAIKNNASILGGGKTVDDVIAYADRRAADTRRAAGDLTPSEAALEAQAEKRKELKKTIDDMLGSVDEETKRIVLQTSLMSASTTEREKAMTIARLENELKREGIPITDELRAAILELANARGIAAASEEVAAQSLRDLEDAQQSAIDRMDDFRDGARDVLGSFISDLREGKSASEALGNALARIGDRLLESGIDSIIDDLFGARGTKGSGLLGSLFGGLFGGGSGAASVPGRANGGAVRGGSLYQVGERGPELFVPGRSGTIIPNHNLPSLQAPNLSGTSAGMPQVKLNVVNNTGVEADARVERQSDGSMSVVLDKAIAEKIGTRGTLSNSTLRSGFGARPALKRV</sequence>
<feature type="transmembrane region" description="Helical" evidence="1">
    <location>
        <begin position="365"/>
        <end position="387"/>
    </location>
</feature>
<dbReference type="EMBL" id="LDQA01000011">
    <property type="protein sequence ID" value="KTR07333.1"/>
    <property type="molecule type" value="Genomic_DNA"/>
</dbReference>
<keyword evidence="1" id="KW-0472">Membrane</keyword>
<protein>
    <recommendedName>
        <fullName evidence="2">Tape measure protein N-terminal domain-containing protein</fullName>
    </recommendedName>
</protein>
<evidence type="ECO:0000313" key="4">
    <source>
        <dbReference type="Proteomes" id="UP000078529"/>
    </source>
</evidence>
<gene>
    <name evidence="3" type="ORF">NS365_04555</name>
</gene>
<name>A0A175RV73_9HYPH</name>
<proteinExistence type="predicted"/>
<dbReference type="Pfam" id="PF20155">
    <property type="entry name" value="TMP_3"/>
    <property type="match status" value="1"/>
</dbReference>
<dbReference type="Gene3D" id="1.10.530.10">
    <property type="match status" value="1"/>
</dbReference>
<comment type="caution">
    <text evidence="3">The sequence shown here is derived from an EMBL/GenBank/DDBJ whole genome shotgun (WGS) entry which is preliminary data.</text>
</comment>
<keyword evidence="4" id="KW-1185">Reference proteome</keyword>
<keyword evidence="1" id="KW-0812">Transmembrane</keyword>